<evidence type="ECO:0000256" key="1">
    <source>
        <dbReference type="ARBA" id="ARBA00023002"/>
    </source>
</evidence>
<dbReference type="InterPro" id="IPR042098">
    <property type="entry name" value="TauD-like_sf"/>
</dbReference>
<reference evidence="3" key="1">
    <citation type="submission" date="2005-06" db="EMBL/GenBank/DDBJ databases">
        <title>Cloning and heterologous expression of isonitrile biosynthetic genes from environmental DNA.</title>
        <authorList>
            <person name="Brady S.F."/>
            <person name="Clardy J."/>
        </authorList>
    </citation>
    <scope>NUCLEOTIDE SEQUENCE</scope>
</reference>
<feature type="domain" description="TauD/TfdA-like" evidence="2">
    <location>
        <begin position="39"/>
        <end position="268"/>
    </location>
</feature>
<sequence length="271" mass="30268">MTHATLQSNTTTERWQQQLLPTFGMLVHAREAGTPLSSLPADTLRAWAEAESLVILRGFAPPEGDALPSYCRGLGDLLEWDFGAINNLQAQSEAKNYLFTNRAVPFHWDGAFVGRIPHWIFFHCASAPEENTGGETLFCHTPLLLEAVSAAGRAQWENISIRYSTEKLAHYGGSFTSPLLAAHPIHGQTILRYAEPVNDLNPVHLEIQGLPEESHTAFLEGMHTRLYDPAVCYAHAWQTGDIVIADNFTLLHGRRAFLRPESRHLRRVNIL</sequence>
<dbReference type="Pfam" id="PF02668">
    <property type="entry name" value="TauD"/>
    <property type="match status" value="1"/>
</dbReference>
<accession>Q108L2</accession>
<dbReference type="InterPro" id="IPR050411">
    <property type="entry name" value="AlphaKG_dependent_hydroxylases"/>
</dbReference>
<dbReference type="Gene3D" id="3.60.130.10">
    <property type="entry name" value="Clavaminate synthase-like"/>
    <property type="match status" value="1"/>
</dbReference>
<organism evidence="3">
    <name type="scientific">uncultured organism</name>
    <dbReference type="NCBI Taxonomy" id="155900"/>
    <lineage>
        <taxon>unclassified sequences</taxon>
        <taxon>environmental samples</taxon>
    </lineage>
</organism>
<proteinExistence type="predicted"/>
<keyword evidence="1" id="KW-0560">Oxidoreductase</keyword>
<name>Q108L2_9ZZZZ</name>
<evidence type="ECO:0000259" key="2">
    <source>
        <dbReference type="Pfam" id="PF02668"/>
    </source>
</evidence>
<gene>
    <name evidence="3" type="primary">isnB</name>
</gene>
<dbReference type="PANTHER" id="PTHR10696:SF53">
    <property type="entry name" value="TYROSINE ISONITRILE DESATURASE"/>
    <property type="match status" value="1"/>
</dbReference>
<dbReference type="SUPFAM" id="SSF51197">
    <property type="entry name" value="Clavaminate synthase-like"/>
    <property type="match status" value="1"/>
</dbReference>
<dbReference type="BRENDA" id="1.14.20.12">
    <property type="organism ID" value="13851"/>
</dbReference>
<dbReference type="BioCyc" id="MetaCyc:MONOMER-20397"/>
<evidence type="ECO:0000313" key="3">
    <source>
        <dbReference type="EMBL" id="AAZ39276.1"/>
    </source>
</evidence>
<dbReference type="AlphaFoldDB" id="Q108L2"/>
<dbReference type="GO" id="GO:0016491">
    <property type="term" value="F:oxidoreductase activity"/>
    <property type="evidence" value="ECO:0007669"/>
    <property type="project" value="UniProtKB-KW"/>
</dbReference>
<dbReference type="SMR" id="Q108L2"/>
<dbReference type="InterPro" id="IPR003819">
    <property type="entry name" value="TauD/TfdA-like"/>
</dbReference>
<dbReference type="PANTHER" id="PTHR10696">
    <property type="entry name" value="GAMMA-BUTYROBETAINE HYDROXYLASE-RELATED"/>
    <property type="match status" value="1"/>
</dbReference>
<dbReference type="EMBL" id="DQ084328">
    <property type="protein sequence ID" value="AAZ39276.1"/>
    <property type="molecule type" value="Genomic_DNA"/>
</dbReference>
<protein>
    <submittedName>
        <fullName evidence="3">Oxygenase</fullName>
    </submittedName>
</protein>
<dbReference type="KEGG" id="ag:AAZ39276"/>